<dbReference type="PANTHER" id="PTHR43817:SF1">
    <property type="entry name" value="HYDROLASE, FAMILY 43, PUTATIVE (AFU_ORTHOLOGUE AFUA_3G01660)-RELATED"/>
    <property type="match status" value="1"/>
</dbReference>
<keyword evidence="2 6" id="KW-0732">Signal</keyword>
<evidence type="ECO:0000256" key="4">
    <source>
        <dbReference type="ARBA" id="ARBA00023295"/>
    </source>
</evidence>
<feature type="signal peptide" evidence="6">
    <location>
        <begin position="1"/>
        <end position="19"/>
    </location>
</feature>
<protein>
    <submittedName>
        <fullName evidence="7">Glycoside hydrolase family 43 protein</fullName>
    </submittedName>
</protein>
<dbReference type="SUPFAM" id="SSF75005">
    <property type="entry name" value="Arabinanase/levansucrase/invertase"/>
    <property type="match status" value="1"/>
</dbReference>
<keyword evidence="3 5" id="KW-0378">Hydrolase</keyword>
<comment type="similarity">
    <text evidence="1 5">Belongs to the glycosyl hydrolase 43 family.</text>
</comment>
<dbReference type="AlphaFoldDB" id="A0A9P4LYL8"/>
<evidence type="ECO:0000256" key="6">
    <source>
        <dbReference type="SAM" id="SignalP"/>
    </source>
</evidence>
<reference evidence="7" key="1">
    <citation type="journal article" date="2020" name="Stud. Mycol.">
        <title>101 Dothideomycetes genomes: a test case for predicting lifestyles and emergence of pathogens.</title>
        <authorList>
            <person name="Haridas S."/>
            <person name="Albert R."/>
            <person name="Binder M."/>
            <person name="Bloem J."/>
            <person name="Labutti K."/>
            <person name="Salamov A."/>
            <person name="Andreopoulos B."/>
            <person name="Baker S."/>
            <person name="Barry K."/>
            <person name="Bills G."/>
            <person name="Bluhm B."/>
            <person name="Cannon C."/>
            <person name="Castanera R."/>
            <person name="Culley D."/>
            <person name="Daum C."/>
            <person name="Ezra D."/>
            <person name="Gonzalez J."/>
            <person name="Henrissat B."/>
            <person name="Kuo A."/>
            <person name="Liang C."/>
            <person name="Lipzen A."/>
            <person name="Lutzoni F."/>
            <person name="Magnuson J."/>
            <person name="Mondo S."/>
            <person name="Nolan M."/>
            <person name="Ohm R."/>
            <person name="Pangilinan J."/>
            <person name="Park H.-J."/>
            <person name="Ramirez L."/>
            <person name="Alfaro M."/>
            <person name="Sun H."/>
            <person name="Tritt A."/>
            <person name="Yoshinaga Y."/>
            <person name="Zwiers L.-H."/>
            <person name="Turgeon B."/>
            <person name="Goodwin S."/>
            <person name="Spatafora J."/>
            <person name="Crous P."/>
            <person name="Grigoriev I."/>
        </authorList>
    </citation>
    <scope>NUCLEOTIDE SEQUENCE</scope>
    <source>
        <strain evidence="7">CBS 121410</strain>
    </source>
</reference>
<evidence type="ECO:0000313" key="8">
    <source>
        <dbReference type="Proteomes" id="UP000799776"/>
    </source>
</evidence>
<dbReference type="Gene3D" id="2.115.10.20">
    <property type="entry name" value="Glycosyl hydrolase domain, family 43"/>
    <property type="match status" value="1"/>
</dbReference>
<dbReference type="Proteomes" id="UP000799776">
    <property type="component" value="Unassembled WGS sequence"/>
</dbReference>
<dbReference type="GO" id="GO:0004553">
    <property type="term" value="F:hydrolase activity, hydrolyzing O-glycosyl compounds"/>
    <property type="evidence" value="ECO:0007669"/>
    <property type="project" value="InterPro"/>
</dbReference>
<evidence type="ECO:0000313" key="7">
    <source>
        <dbReference type="EMBL" id="KAF2090463.1"/>
    </source>
</evidence>
<dbReference type="InterPro" id="IPR023296">
    <property type="entry name" value="Glyco_hydro_beta-prop_sf"/>
</dbReference>
<dbReference type="CDD" id="cd18820">
    <property type="entry name" value="GH43_LbAraf43-like"/>
    <property type="match status" value="1"/>
</dbReference>
<dbReference type="OrthoDB" id="272289at2759"/>
<dbReference type="InterPro" id="IPR006710">
    <property type="entry name" value="Glyco_hydro_43"/>
</dbReference>
<dbReference type="EMBL" id="ML978713">
    <property type="protein sequence ID" value="KAF2090463.1"/>
    <property type="molecule type" value="Genomic_DNA"/>
</dbReference>
<evidence type="ECO:0000256" key="5">
    <source>
        <dbReference type="RuleBase" id="RU361187"/>
    </source>
</evidence>
<dbReference type="GO" id="GO:0005975">
    <property type="term" value="P:carbohydrate metabolic process"/>
    <property type="evidence" value="ECO:0007669"/>
    <property type="project" value="InterPro"/>
</dbReference>
<proteinExistence type="inferred from homology"/>
<accession>A0A9P4LYL8</accession>
<organism evidence="7 8">
    <name type="scientific">Saccharata proteae CBS 121410</name>
    <dbReference type="NCBI Taxonomy" id="1314787"/>
    <lineage>
        <taxon>Eukaryota</taxon>
        <taxon>Fungi</taxon>
        <taxon>Dikarya</taxon>
        <taxon>Ascomycota</taxon>
        <taxon>Pezizomycotina</taxon>
        <taxon>Dothideomycetes</taxon>
        <taxon>Dothideomycetes incertae sedis</taxon>
        <taxon>Botryosphaeriales</taxon>
        <taxon>Saccharataceae</taxon>
        <taxon>Saccharata</taxon>
    </lineage>
</organism>
<dbReference type="Pfam" id="PF04616">
    <property type="entry name" value="Glyco_hydro_43"/>
    <property type="match status" value="1"/>
</dbReference>
<evidence type="ECO:0000256" key="3">
    <source>
        <dbReference type="ARBA" id="ARBA00022801"/>
    </source>
</evidence>
<dbReference type="PANTHER" id="PTHR43817">
    <property type="entry name" value="GLYCOSYL HYDROLASE"/>
    <property type="match status" value="1"/>
</dbReference>
<evidence type="ECO:0000256" key="1">
    <source>
        <dbReference type="ARBA" id="ARBA00009865"/>
    </source>
</evidence>
<keyword evidence="4 5" id="KW-0326">Glycosidase</keyword>
<keyword evidence="8" id="KW-1185">Reference proteome</keyword>
<name>A0A9P4LYL8_9PEZI</name>
<sequence>MARLSILSILVLLLPLALSATYSNPLKNPNGSDPHMVYTGGYYYLMTTTWTDLEITRATTLEGLKTGDTKVVWTDTTASRCCNVWAPEMHYLEDVWYIYYTAGESTDLDGQRAHVLQGGATPWDSYTYLAQLTTTWAIDGTILRTTSANYFVFSCISTESLQSLCIAPLTSPGVIGDISVISEPTEDWETVESPVNEGPAAMYHGGVTYMTYSASYCWSTSYQLGLLTWDGSTDPTEEAAWTKSGPVFSSADGNYGTEHNGFFQSPDATEIWNVYHATANTAGACDGNRYTMAQIVNWNSDGTPNFGVAETLGTVLEGPSGE</sequence>
<comment type="caution">
    <text evidence="7">The sequence shown here is derived from an EMBL/GenBank/DDBJ whole genome shotgun (WGS) entry which is preliminary data.</text>
</comment>
<evidence type="ECO:0000256" key="2">
    <source>
        <dbReference type="ARBA" id="ARBA00022729"/>
    </source>
</evidence>
<gene>
    <name evidence="7" type="ORF">K490DRAFT_72035</name>
</gene>
<feature type="chain" id="PRO_5040260116" evidence="6">
    <location>
        <begin position="20"/>
        <end position="322"/>
    </location>
</feature>